<evidence type="ECO:0000313" key="3">
    <source>
        <dbReference type="Proteomes" id="UP000320390"/>
    </source>
</evidence>
<keyword evidence="3" id="KW-1185">Reference proteome</keyword>
<name>A0A518EYF6_9BACT</name>
<dbReference type="RefSeq" id="WP_145202952.1">
    <property type="nucleotide sequence ID" value="NZ_CP036434.1"/>
</dbReference>
<evidence type="ECO:0000313" key="2">
    <source>
        <dbReference type="EMBL" id="QDV09117.1"/>
    </source>
</evidence>
<reference evidence="2 3" key="1">
    <citation type="submission" date="2019-02" db="EMBL/GenBank/DDBJ databases">
        <title>Deep-cultivation of Planctomycetes and their phenomic and genomic characterization uncovers novel biology.</title>
        <authorList>
            <person name="Wiegand S."/>
            <person name="Jogler M."/>
            <person name="Boedeker C."/>
            <person name="Pinto D."/>
            <person name="Vollmers J."/>
            <person name="Rivas-Marin E."/>
            <person name="Kohn T."/>
            <person name="Peeters S.H."/>
            <person name="Heuer A."/>
            <person name="Rast P."/>
            <person name="Oberbeckmann S."/>
            <person name="Bunk B."/>
            <person name="Jeske O."/>
            <person name="Meyerdierks A."/>
            <person name="Storesund J.E."/>
            <person name="Kallscheuer N."/>
            <person name="Luecker S."/>
            <person name="Lage O.M."/>
            <person name="Pohl T."/>
            <person name="Merkel B.J."/>
            <person name="Hornburger P."/>
            <person name="Mueller R.-W."/>
            <person name="Bruemmer F."/>
            <person name="Labrenz M."/>
            <person name="Spormann A.M."/>
            <person name="Op den Camp H."/>
            <person name="Overmann J."/>
            <person name="Amann R."/>
            <person name="Jetten M.S.M."/>
            <person name="Mascher T."/>
            <person name="Medema M.H."/>
            <person name="Devos D.P."/>
            <person name="Kaster A.-K."/>
            <person name="Ovreas L."/>
            <person name="Rohde M."/>
            <person name="Galperin M.Y."/>
            <person name="Jogler C."/>
        </authorList>
    </citation>
    <scope>NUCLEOTIDE SEQUENCE [LARGE SCALE GENOMIC DNA]</scope>
    <source>
        <strain evidence="2 3">Poly30</strain>
    </source>
</reference>
<organism evidence="2 3">
    <name type="scientific">Saltatorellus ferox</name>
    <dbReference type="NCBI Taxonomy" id="2528018"/>
    <lineage>
        <taxon>Bacteria</taxon>
        <taxon>Pseudomonadati</taxon>
        <taxon>Planctomycetota</taxon>
        <taxon>Planctomycetia</taxon>
        <taxon>Planctomycetia incertae sedis</taxon>
        <taxon>Saltatorellus</taxon>
    </lineage>
</organism>
<keyword evidence="1" id="KW-0732">Signal</keyword>
<dbReference type="AlphaFoldDB" id="A0A518EYF6"/>
<protein>
    <submittedName>
        <fullName evidence="2">Uncharacterized protein</fullName>
    </submittedName>
</protein>
<feature type="signal peptide" evidence="1">
    <location>
        <begin position="1"/>
        <end position="21"/>
    </location>
</feature>
<dbReference type="EMBL" id="CP036434">
    <property type="protein sequence ID" value="QDV09117.1"/>
    <property type="molecule type" value="Genomic_DNA"/>
</dbReference>
<evidence type="ECO:0000256" key="1">
    <source>
        <dbReference type="SAM" id="SignalP"/>
    </source>
</evidence>
<dbReference type="Gene3D" id="2.60.120.380">
    <property type="match status" value="2"/>
</dbReference>
<accession>A0A518EYF6</accession>
<dbReference type="Proteomes" id="UP000320390">
    <property type="component" value="Chromosome"/>
</dbReference>
<sequence length="685" mass="70486" precursor="true">MNHLSLSLAGALALTSSAALAQQPTRGIMPFHGEITYLGTINAATGVITAPGANVGPGLGEAIYNNTAIPPQGSFFSNQGAAKLFDEGRIPSTSSPNVVGTQDTYILSSLSLQYVTNATDPSLGGIGNTIEIELYESYAACSIPDGSNPPIATITLPGLPGSTTGGAAGFILDVDLTGLGICMKADGDGVYSDGTSDLFGWSFHVTELADATAVGPFLRGDPDNQPAGDATVFQNSGAAAGTGLDTQDLFARINVDTTTQCLFFGGYPANIFSSFGLILRSELSGGCIGCGQQDDVYEMNDDAANAAAIGLGSYNLVSDLNEDWFSYTISPNSELTIDALFSDSISDLDLRVYDAATLASIDQSNSGTDNEQVMAGNCGGAPLDVVIQILNFSQVCNEYTLVLTESALVADDAFEDNDSCDTGVALPLGVTQDLVVRPYCGSGTTTDDQDYYNVTLMPGETLNVDILFTDAITDIDCRLRDITAGCPGITLDTGFSTTDNESVEATNNTAAPMVVSLLVDWFAGDANGQYDMIATVGVNQLGEVICLGVDNSTGTGALLTATGDPSAAANDLTLDVTSLPMNSMGYFIVSQETNVVTNPGGSDGNICIASLIIGRYAGSVLNSGAAGAVSFSPDLTSIPVASGGMPGSSAAMAGDTYNFQLWYRDMSGMGAATSNFSSAVSITFQ</sequence>
<proteinExistence type="predicted"/>
<gene>
    <name evidence="2" type="ORF">Poly30_46740</name>
</gene>
<dbReference type="OrthoDB" id="9765610at2"/>
<feature type="chain" id="PRO_5021926586" evidence="1">
    <location>
        <begin position="22"/>
        <end position="685"/>
    </location>
</feature>